<keyword evidence="3" id="KW-1185">Reference proteome</keyword>
<dbReference type="InterPro" id="IPR036291">
    <property type="entry name" value="NAD(P)-bd_dom_sf"/>
</dbReference>
<dbReference type="Proteomes" id="UP000059680">
    <property type="component" value="Chromosome 1"/>
</dbReference>
<reference evidence="3" key="1">
    <citation type="journal article" date="2005" name="Nature">
        <title>The map-based sequence of the rice genome.</title>
        <authorList>
            <consortium name="International rice genome sequencing project (IRGSP)"/>
            <person name="Matsumoto T."/>
            <person name="Wu J."/>
            <person name="Kanamori H."/>
            <person name="Katayose Y."/>
            <person name="Fujisawa M."/>
            <person name="Namiki N."/>
            <person name="Mizuno H."/>
            <person name="Yamamoto K."/>
            <person name="Antonio B.A."/>
            <person name="Baba T."/>
            <person name="Sakata K."/>
            <person name="Nagamura Y."/>
            <person name="Aoki H."/>
            <person name="Arikawa K."/>
            <person name="Arita K."/>
            <person name="Bito T."/>
            <person name="Chiden Y."/>
            <person name="Fujitsuka N."/>
            <person name="Fukunaka R."/>
            <person name="Hamada M."/>
            <person name="Harada C."/>
            <person name="Hayashi A."/>
            <person name="Hijishita S."/>
            <person name="Honda M."/>
            <person name="Hosokawa S."/>
            <person name="Ichikawa Y."/>
            <person name="Idonuma A."/>
            <person name="Iijima M."/>
            <person name="Ikeda M."/>
            <person name="Ikeno M."/>
            <person name="Ito K."/>
            <person name="Ito S."/>
            <person name="Ito T."/>
            <person name="Ito Y."/>
            <person name="Ito Y."/>
            <person name="Iwabuchi A."/>
            <person name="Kamiya K."/>
            <person name="Karasawa W."/>
            <person name="Kurita K."/>
            <person name="Katagiri S."/>
            <person name="Kikuta A."/>
            <person name="Kobayashi H."/>
            <person name="Kobayashi N."/>
            <person name="Machita K."/>
            <person name="Maehara T."/>
            <person name="Masukawa M."/>
            <person name="Mizubayashi T."/>
            <person name="Mukai Y."/>
            <person name="Nagasaki H."/>
            <person name="Nagata Y."/>
            <person name="Naito S."/>
            <person name="Nakashima M."/>
            <person name="Nakama Y."/>
            <person name="Nakamichi Y."/>
            <person name="Nakamura M."/>
            <person name="Meguro A."/>
            <person name="Negishi M."/>
            <person name="Ohta I."/>
            <person name="Ohta T."/>
            <person name="Okamoto M."/>
            <person name="Ono N."/>
            <person name="Saji S."/>
            <person name="Sakaguchi M."/>
            <person name="Sakai K."/>
            <person name="Shibata M."/>
            <person name="Shimokawa T."/>
            <person name="Song J."/>
            <person name="Takazaki Y."/>
            <person name="Terasawa K."/>
            <person name="Tsugane M."/>
            <person name="Tsuji K."/>
            <person name="Ueda S."/>
            <person name="Waki K."/>
            <person name="Yamagata H."/>
            <person name="Yamamoto M."/>
            <person name="Yamamoto S."/>
            <person name="Yamane H."/>
            <person name="Yoshiki S."/>
            <person name="Yoshihara R."/>
            <person name="Yukawa K."/>
            <person name="Zhong H."/>
            <person name="Yano M."/>
            <person name="Yuan Q."/>
            <person name="Ouyang S."/>
            <person name="Liu J."/>
            <person name="Jones K.M."/>
            <person name="Gansberger K."/>
            <person name="Moffat K."/>
            <person name="Hill J."/>
            <person name="Bera J."/>
            <person name="Fadrosh D."/>
            <person name="Jin S."/>
            <person name="Johri S."/>
            <person name="Kim M."/>
            <person name="Overton L."/>
            <person name="Reardon M."/>
            <person name="Tsitrin T."/>
            <person name="Vuong H."/>
            <person name="Weaver B."/>
            <person name="Ciecko A."/>
            <person name="Tallon L."/>
            <person name="Jackson J."/>
            <person name="Pai G."/>
            <person name="Aken S.V."/>
            <person name="Utterback T."/>
            <person name="Reidmuller S."/>
            <person name="Feldblyum T."/>
            <person name="Hsiao J."/>
            <person name="Zismann V."/>
            <person name="Iobst S."/>
            <person name="de Vazeille A.R."/>
            <person name="Buell C.R."/>
            <person name="Ying K."/>
            <person name="Li Y."/>
            <person name="Lu T."/>
            <person name="Huang Y."/>
            <person name="Zhao Q."/>
            <person name="Feng Q."/>
            <person name="Zhang L."/>
            <person name="Zhu J."/>
            <person name="Weng Q."/>
            <person name="Mu J."/>
            <person name="Lu Y."/>
            <person name="Fan D."/>
            <person name="Liu Y."/>
            <person name="Guan J."/>
            <person name="Zhang Y."/>
            <person name="Yu S."/>
            <person name="Liu X."/>
            <person name="Zhang Y."/>
            <person name="Hong G."/>
            <person name="Han B."/>
            <person name="Choisne N."/>
            <person name="Demange N."/>
            <person name="Orjeda G."/>
            <person name="Samain S."/>
            <person name="Cattolico L."/>
            <person name="Pelletier E."/>
            <person name="Couloux A."/>
            <person name="Segurens B."/>
            <person name="Wincker P."/>
            <person name="D'Hont A."/>
            <person name="Scarpelli C."/>
            <person name="Weissenbach J."/>
            <person name="Salanoubat M."/>
            <person name="Quetier F."/>
            <person name="Yu Y."/>
            <person name="Kim H.R."/>
            <person name="Rambo T."/>
            <person name="Currie J."/>
            <person name="Collura K."/>
            <person name="Luo M."/>
            <person name="Yang T."/>
            <person name="Ammiraju J.S.S."/>
            <person name="Engler F."/>
            <person name="Soderlund C."/>
            <person name="Wing R.A."/>
            <person name="Palmer L.E."/>
            <person name="de la Bastide M."/>
            <person name="Spiegel L."/>
            <person name="Nascimento L."/>
            <person name="Zutavern T."/>
            <person name="O'Shaughnessy A."/>
            <person name="Dike S."/>
            <person name="Dedhia N."/>
            <person name="Preston R."/>
            <person name="Balija V."/>
            <person name="McCombie W.R."/>
            <person name="Chow T."/>
            <person name="Chen H."/>
            <person name="Chung M."/>
            <person name="Chen C."/>
            <person name="Shaw J."/>
            <person name="Wu H."/>
            <person name="Hsiao K."/>
            <person name="Chao Y."/>
            <person name="Chu M."/>
            <person name="Cheng C."/>
            <person name="Hour A."/>
            <person name="Lee P."/>
            <person name="Lin S."/>
            <person name="Lin Y."/>
            <person name="Liou J."/>
            <person name="Liu S."/>
            <person name="Hsing Y."/>
            <person name="Raghuvanshi S."/>
            <person name="Mohanty A."/>
            <person name="Bharti A.K."/>
            <person name="Gaur A."/>
            <person name="Gupta V."/>
            <person name="Kumar D."/>
            <person name="Ravi V."/>
            <person name="Vij S."/>
            <person name="Kapur A."/>
            <person name="Khurana P."/>
            <person name="Khurana P."/>
            <person name="Khurana J.P."/>
            <person name="Tyagi A.K."/>
            <person name="Gaikwad K."/>
            <person name="Singh A."/>
            <person name="Dalal V."/>
            <person name="Srivastava S."/>
            <person name="Dixit A."/>
            <person name="Pal A.K."/>
            <person name="Ghazi I.A."/>
            <person name="Yadav M."/>
            <person name="Pandit A."/>
            <person name="Bhargava A."/>
            <person name="Sureshbabu K."/>
            <person name="Batra K."/>
            <person name="Sharma T.R."/>
            <person name="Mohapatra T."/>
            <person name="Singh N.K."/>
            <person name="Messing J."/>
            <person name="Nelson A.B."/>
            <person name="Fuks G."/>
            <person name="Kavchok S."/>
            <person name="Keizer G."/>
            <person name="Linton E."/>
            <person name="Llaca V."/>
            <person name="Song R."/>
            <person name="Tanyolac B."/>
            <person name="Young S."/>
            <person name="Ho-Il K."/>
            <person name="Hahn J.H."/>
            <person name="Sangsakoo G."/>
            <person name="Vanavichit A."/>
            <person name="de Mattos Luiz.A.T."/>
            <person name="Zimmer P.D."/>
            <person name="Malone G."/>
            <person name="Dellagostin O."/>
            <person name="de Oliveira A.C."/>
            <person name="Bevan M."/>
            <person name="Bancroft I."/>
            <person name="Minx P."/>
            <person name="Cordum H."/>
            <person name="Wilson R."/>
            <person name="Cheng Z."/>
            <person name="Jin W."/>
            <person name="Jiang J."/>
            <person name="Leong S.A."/>
            <person name="Iwama H."/>
            <person name="Gojobori T."/>
            <person name="Itoh T."/>
            <person name="Niimura Y."/>
            <person name="Fujii Y."/>
            <person name="Habara T."/>
            <person name="Sakai H."/>
            <person name="Sato Y."/>
            <person name="Wilson G."/>
            <person name="Kumar K."/>
            <person name="McCouch S."/>
            <person name="Juretic N."/>
            <person name="Hoen D."/>
            <person name="Wright S."/>
            <person name="Bruskiewich R."/>
            <person name="Bureau T."/>
            <person name="Miyao A."/>
            <person name="Hirochika H."/>
            <person name="Nishikawa T."/>
            <person name="Kadowaki K."/>
            <person name="Sugiura M."/>
            <person name="Burr B."/>
            <person name="Sasaki T."/>
        </authorList>
    </citation>
    <scope>NUCLEOTIDE SEQUENCE [LARGE SCALE GENOMIC DNA]</scope>
    <source>
        <strain evidence="3">cv. Nipponbare</strain>
    </source>
</reference>
<feature type="region of interest" description="Disordered" evidence="1">
    <location>
        <begin position="1"/>
        <end position="27"/>
    </location>
</feature>
<gene>
    <name evidence="2" type="ordered locus">Os01g0261500</name>
    <name evidence="2" type="ORF">OSNPB_010261500</name>
</gene>
<organism evidence="2 3">
    <name type="scientific">Oryza sativa subsp. japonica</name>
    <name type="common">Rice</name>
    <dbReference type="NCBI Taxonomy" id="39947"/>
    <lineage>
        <taxon>Eukaryota</taxon>
        <taxon>Viridiplantae</taxon>
        <taxon>Streptophyta</taxon>
        <taxon>Embryophyta</taxon>
        <taxon>Tracheophyta</taxon>
        <taxon>Spermatophyta</taxon>
        <taxon>Magnoliopsida</taxon>
        <taxon>Liliopsida</taxon>
        <taxon>Poales</taxon>
        <taxon>Poaceae</taxon>
        <taxon>BOP clade</taxon>
        <taxon>Oryzoideae</taxon>
        <taxon>Oryzeae</taxon>
        <taxon>Oryzinae</taxon>
        <taxon>Oryza</taxon>
        <taxon>Oryza sativa</taxon>
    </lineage>
</organism>
<dbReference type="Gene3D" id="3.40.50.720">
    <property type="entry name" value="NAD(P)-binding Rossmann-like Domain"/>
    <property type="match status" value="1"/>
</dbReference>
<feature type="compositionally biased region" description="Low complexity" evidence="1">
    <location>
        <begin position="9"/>
        <end position="21"/>
    </location>
</feature>
<dbReference type="EMBL" id="AP014957">
    <property type="protein sequence ID" value="BAS71427.1"/>
    <property type="molecule type" value="Genomic_DNA"/>
</dbReference>
<protein>
    <submittedName>
        <fullName evidence="2">Os01g0261500 protein</fullName>
    </submittedName>
</protein>
<dbReference type="Gramene" id="Os01t0261500-01">
    <property type="protein sequence ID" value="Os01t0261500-01"/>
    <property type="gene ID" value="Os01g0261500"/>
</dbReference>
<sequence length="164" mass="17402">MALPRGVRSPKPMAAAAASASPPQPRPGHMLVLGTGFVGRYVSQRLLAQGWRVSGTCTSPAKKTELEMLGMDASIFDATSSSLTNLRSLQDATHLLISIPPIPGIGDPLLSSHSNLQTTLSNSNLQWLCYLSSTSKCTYAHLIISSMTCIISIRPSTVATSFLC</sequence>
<reference evidence="2 3" key="2">
    <citation type="journal article" date="2013" name="Plant Cell Physiol.">
        <title>Rice Annotation Project Database (RAP-DB): an integrative and interactive database for rice genomics.</title>
        <authorList>
            <person name="Sakai H."/>
            <person name="Lee S.S."/>
            <person name="Tanaka T."/>
            <person name="Numa H."/>
            <person name="Kim J."/>
            <person name="Kawahara Y."/>
            <person name="Wakimoto H."/>
            <person name="Yang C.C."/>
            <person name="Iwamoto M."/>
            <person name="Abe T."/>
            <person name="Yamada Y."/>
            <person name="Muto A."/>
            <person name="Inokuchi H."/>
            <person name="Ikemura T."/>
            <person name="Matsumoto T."/>
            <person name="Sasaki T."/>
            <person name="Itoh T."/>
        </authorList>
    </citation>
    <scope>NUCLEOTIDE SEQUENCE [LARGE SCALE GENOMIC DNA]</scope>
    <source>
        <strain evidence="3">cv. Nipponbare</strain>
    </source>
</reference>
<dbReference type="SUPFAM" id="SSF51735">
    <property type="entry name" value="NAD(P)-binding Rossmann-fold domains"/>
    <property type="match status" value="1"/>
</dbReference>
<dbReference type="AlphaFoldDB" id="A0A0P0V0M8"/>
<keyword evidence="4" id="KW-1267">Proteomics identification</keyword>
<dbReference type="ExpressionAtlas" id="A0A0P0V0M8">
    <property type="expression patterns" value="baseline and differential"/>
</dbReference>
<proteinExistence type="evidence at protein level"/>
<evidence type="ECO:0007829" key="4">
    <source>
        <dbReference type="PeptideAtlas" id="A0A0P0V0M8"/>
    </source>
</evidence>
<accession>A0A0P0V0M8</accession>
<evidence type="ECO:0000313" key="3">
    <source>
        <dbReference type="Proteomes" id="UP000059680"/>
    </source>
</evidence>
<evidence type="ECO:0000256" key="1">
    <source>
        <dbReference type="SAM" id="MobiDB-lite"/>
    </source>
</evidence>
<name>A0A0P0V0M8_ORYSJ</name>
<evidence type="ECO:0000313" key="2">
    <source>
        <dbReference type="EMBL" id="BAS71427.1"/>
    </source>
</evidence>
<reference evidence="2 3" key="3">
    <citation type="journal article" date="2013" name="Rice">
        <title>Improvement of the Oryza sativa Nipponbare reference genome using next generation sequence and optical map data.</title>
        <authorList>
            <person name="Kawahara Y."/>
            <person name="de la Bastide M."/>
            <person name="Hamilton J.P."/>
            <person name="Kanamori H."/>
            <person name="McCombie W.R."/>
            <person name="Ouyang S."/>
            <person name="Schwartz D.C."/>
            <person name="Tanaka T."/>
            <person name="Wu J."/>
            <person name="Zhou S."/>
            <person name="Childs K.L."/>
            <person name="Davidson R.M."/>
            <person name="Lin H."/>
            <person name="Quesada-Ocampo L."/>
            <person name="Vaillancourt B."/>
            <person name="Sakai H."/>
            <person name="Lee S.S."/>
            <person name="Kim J."/>
            <person name="Numa H."/>
            <person name="Itoh T."/>
            <person name="Buell C.R."/>
            <person name="Matsumoto T."/>
        </authorList>
    </citation>
    <scope>NUCLEOTIDE SEQUENCE [LARGE SCALE GENOMIC DNA]</scope>
    <source>
        <strain evidence="3">cv. Nipponbare</strain>
    </source>
</reference>